<feature type="compositionally biased region" description="Polar residues" evidence="1">
    <location>
        <begin position="291"/>
        <end position="306"/>
    </location>
</feature>
<gene>
    <name evidence="2" type="ORF">R3P38DRAFT_2770629</name>
</gene>
<feature type="region of interest" description="Disordered" evidence="1">
    <location>
        <begin position="228"/>
        <end position="254"/>
    </location>
</feature>
<reference evidence="2 3" key="1">
    <citation type="journal article" date="2024" name="J Genomics">
        <title>Draft genome sequencing and assembly of Favolaschia claudopus CIRM-BRFM 2984 isolated from oak limbs.</title>
        <authorList>
            <person name="Navarro D."/>
            <person name="Drula E."/>
            <person name="Chaduli D."/>
            <person name="Cazenave R."/>
            <person name="Ahrendt S."/>
            <person name="Wang J."/>
            <person name="Lipzen A."/>
            <person name="Daum C."/>
            <person name="Barry K."/>
            <person name="Grigoriev I.V."/>
            <person name="Favel A."/>
            <person name="Rosso M.N."/>
            <person name="Martin F."/>
        </authorList>
    </citation>
    <scope>NUCLEOTIDE SEQUENCE [LARGE SCALE GENOMIC DNA]</scope>
    <source>
        <strain evidence="2 3">CIRM-BRFM 2984</strain>
    </source>
</reference>
<organism evidence="2 3">
    <name type="scientific">Favolaschia claudopus</name>
    <dbReference type="NCBI Taxonomy" id="2862362"/>
    <lineage>
        <taxon>Eukaryota</taxon>
        <taxon>Fungi</taxon>
        <taxon>Dikarya</taxon>
        <taxon>Basidiomycota</taxon>
        <taxon>Agaricomycotina</taxon>
        <taxon>Agaricomycetes</taxon>
        <taxon>Agaricomycetidae</taxon>
        <taxon>Agaricales</taxon>
        <taxon>Marasmiineae</taxon>
        <taxon>Mycenaceae</taxon>
        <taxon>Favolaschia</taxon>
    </lineage>
</organism>
<feature type="compositionally biased region" description="Polar residues" evidence="1">
    <location>
        <begin position="268"/>
        <end position="277"/>
    </location>
</feature>
<name>A0AAW0CH17_9AGAR</name>
<dbReference type="Proteomes" id="UP001362999">
    <property type="component" value="Unassembled WGS sequence"/>
</dbReference>
<evidence type="ECO:0000313" key="2">
    <source>
        <dbReference type="EMBL" id="KAK7038360.1"/>
    </source>
</evidence>
<sequence length="306" mass="32920">MDNGVNRCCMAKPAAFEGAEGARTRRGGESDAGKQDKRRMSTKAVLRAGEAFDSGNGAKMRPQWWRNGGAAGSPVSKRERNGNRDSGKKGGRRYSAAPTVDSQETPGHVFLAGPQCFKHSQCTVEAARRQRPWKRQCRKKRPAKGRPIYEIPAAVDCQTTTGPSWWAGRGSGGAWRVMRNDRKVTSANNFPFCGGVALWRCDTRQHRWRKSADGADGRGARVRELPVGIGPLSRDGAHPTGAGGPYGSNHSSSEFVNNISGEQWAAIRSSNSGNPAYSSMSVPSPPPLVQRSVTTCCTSRGSSSLS</sequence>
<evidence type="ECO:0000313" key="3">
    <source>
        <dbReference type="Proteomes" id="UP001362999"/>
    </source>
</evidence>
<keyword evidence="3" id="KW-1185">Reference proteome</keyword>
<accession>A0AAW0CH17</accession>
<proteinExistence type="predicted"/>
<comment type="caution">
    <text evidence="2">The sequence shown here is derived from an EMBL/GenBank/DDBJ whole genome shotgun (WGS) entry which is preliminary data.</text>
</comment>
<dbReference type="AlphaFoldDB" id="A0AAW0CH17"/>
<evidence type="ECO:0000256" key="1">
    <source>
        <dbReference type="SAM" id="MobiDB-lite"/>
    </source>
</evidence>
<dbReference type="EMBL" id="JAWWNJ010000017">
    <property type="protein sequence ID" value="KAK7038360.1"/>
    <property type="molecule type" value="Genomic_DNA"/>
</dbReference>
<feature type="region of interest" description="Disordered" evidence="1">
    <location>
        <begin position="15"/>
        <end position="106"/>
    </location>
</feature>
<feature type="compositionally biased region" description="Basic and acidic residues" evidence="1">
    <location>
        <begin position="76"/>
        <end position="88"/>
    </location>
</feature>
<protein>
    <submittedName>
        <fullName evidence="2">Uncharacterized protein</fullName>
    </submittedName>
</protein>
<feature type="compositionally biased region" description="Basic and acidic residues" evidence="1">
    <location>
        <begin position="20"/>
        <end position="39"/>
    </location>
</feature>
<feature type="region of interest" description="Disordered" evidence="1">
    <location>
        <begin position="266"/>
        <end position="306"/>
    </location>
</feature>